<organism evidence="1 2">
    <name type="scientific">Belnapia arida</name>
    <dbReference type="NCBI Taxonomy" id="2804533"/>
    <lineage>
        <taxon>Bacteria</taxon>
        <taxon>Pseudomonadati</taxon>
        <taxon>Pseudomonadota</taxon>
        <taxon>Alphaproteobacteria</taxon>
        <taxon>Acetobacterales</taxon>
        <taxon>Roseomonadaceae</taxon>
        <taxon>Belnapia</taxon>
    </lineage>
</organism>
<dbReference type="RefSeq" id="WP_202835977.1">
    <property type="nucleotide sequence ID" value="NZ_JAETWB010000093.1"/>
</dbReference>
<comment type="caution">
    <text evidence="1">The sequence shown here is derived from an EMBL/GenBank/DDBJ whole genome shotgun (WGS) entry which is preliminary data.</text>
</comment>
<dbReference type="Proteomes" id="UP000660885">
    <property type="component" value="Unassembled WGS sequence"/>
</dbReference>
<evidence type="ECO:0000313" key="2">
    <source>
        <dbReference type="Proteomes" id="UP000660885"/>
    </source>
</evidence>
<reference evidence="1 2" key="1">
    <citation type="submission" date="2021-01" db="EMBL/GenBank/DDBJ databases">
        <title>Belnapia mucosa sp. nov. and Belnapia arida sp. nov., isolated from the Tabernas Desert (Almeria, Spain).</title>
        <authorList>
            <person name="Molina-Menor E."/>
            <person name="Vidal-Verdu A."/>
            <person name="Calonge A."/>
            <person name="Satari L."/>
            <person name="Pereto J."/>
            <person name="Porcar M."/>
        </authorList>
    </citation>
    <scope>NUCLEOTIDE SEQUENCE [LARGE SCALE GENOMIC DNA]</scope>
    <source>
        <strain evidence="1 2">T18</strain>
    </source>
</reference>
<accession>A0ABS1UF89</accession>
<protein>
    <submittedName>
        <fullName evidence="1">Uncharacterized protein</fullName>
    </submittedName>
</protein>
<keyword evidence="2" id="KW-1185">Reference proteome</keyword>
<gene>
    <name evidence="1" type="ORF">JMJ56_32280</name>
</gene>
<name>A0ABS1UF89_9PROT</name>
<proteinExistence type="predicted"/>
<dbReference type="EMBL" id="JAETWB010000093">
    <property type="protein sequence ID" value="MBL6082644.1"/>
    <property type="molecule type" value="Genomic_DNA"/>
</dbReference>
<evidence type="ECO:0000313" key="1">
    <source>
        <dbReference type="EMBL" id="MBL6082644.1"/>
    </source>
</evidence>
<sequence>MSDPVDPLSLGLSPGWLTARTLQAMEDATAQALALNLGAAAAVEATYLVARAHHPALPTAMLVDAAAATLPTQAAASKR</sequence>